<reference evidence="2 3" key="1">
    <citation type="journal article" date="2014" name="Genome Announc.">
        <title>Draft Genome Sequences of Three Strains of Bacteroides pyogenes Isolated from a Cat and Swine.</title>
        <authorList>
            <person name="Sakamoto M."/>
            <person name="Oshima K."/>
            <person name="Suda W."/>
            <person name="Kitamura K."/>
            <person name="Iida T."/>
            <person name="Hattori M."/>
            <person name="Ohkuma M."/>
        </authorList>
    </citation>
    <scope>NUCLEOTIDE SEQUENCE [LARGE SCALE GENOMIC DNA]</scope>
    <source>
        <strain evidence="2 3">JCM 6292</strain>
    </source>
</reference>
<protein>
    <recommendedName>
        <fullName evidence="1">Plasmid pRiA4b Orf3-like domain-containing protein</fullName>
    </recommendedName>
</protein>
<feature type="domain" description="Plasmid pRiA4b Orf3-like" evidence="1">
    <location>
        <begin position="19"/>
        <end position="197"/>
    </location>
</feature>
<comment type="caution">
    <text evidence="2">The sequence shown here is derived from an EMBL/GenBank/DDBJ whole genome shotgun (WGS) entry which is preliminary data.</text>
</comment>
<dbReference type="InterPro" id="IPR024047">
    <property type="entry name" value="MM3350-like_sf"/>
</dbReference>
<dbReference type="AlphaFoldDB" id="W4P597"/>
<evidence type="ECO:0000313" key="3">
    <source>
        <dbReference type="Proteomes" id="UP000018861"/>
    </source>
</evidence>
<dbReference type="InterPro" id="IPR012912">
    <property type="entry name" value="Plasmid_pRiA4b_Orf3-like"/>
</dbReference>
<proteinExistence type="predicted"/>
<organism evidence="2 3">
    <name type="scientific">Bacteroides pyogenes JCM 6292</name>
    <dbReference type="NCBI Taxonomy" id="1235809"/>
    <lineage>
        <taxon>Bacteria</taxon>
        <taxon>Pseudomonadati</taxon>
        <taxon>Bacteroidota</taxon>
        <taxon>Bacteroidia</taxon>
        <taxon>Bacteroidales</taxon>
        <taxon>Bacteroidaceae</taxon>
        <taxon>Bacteroides</taxon>
    </lineage>
</organism>
<evidence type="ECO:0000259" key="1">
    <source>
        <dbReference type="Pfam" id="PF07929"/>
    </source>
</evidence>
<dbReference type="Pfam" id="PF07929">
    <property type="entry name" value="PRiA4_ORF3"/>
    <property type="match status" value="1"/>
</dbReference>
<dbReference type="PANTHER" id="PTHR41878:SF1">
    <property type="entry name" value="TNPR PROTEIN"/>
    <property type="match status" value="1"/>
</dbReference>
<dbReference type="Gene3D" id="3.10.290.30">
    <property type="entry name" value="MM3350-like"/>
    <property type="match status" value="1"/>
</dbReference>
<dbReference type="SUPFAM" id="SSF159941">
    <property type="entry name" value="MM3350-like"/>
    <property type="match status" value="1"/>
</dbReference>
<evidence type="ECO:0000313" key="2">
    <source>
        <dbReference type="EMBL" id="GAE14932.1"/>
    </source>
</evidence>
<accession>W4P597</accession>
<dbReference type="EMBL" id="BAIQ01000009">
    <property type="protein sequence ID" value="GAE14932.1"/>
    <property type="molecule type" value="Genomic_DNA"/>
</dbReference>
<gene>
    <name evidence="2" type="ORF">JCM6292_1136</name>
</gene>
<sequence length="205" mass="23915">MHSSFRKTVYCGTKYDAMIYQFKIQIKGITKPPVWRKVAVPGNFTFLKFHDVIQAAFGWEDYHLFHFVDKEYGYRLCISMPEEEDFDVFNEPQDASKVKLSDIFSDHFRKLLYVYDFGDDWVHEITLEAVSEVKQKKAVCLSGKGACPPEDCGGVYGYENMKAIFRESSGEQVESYREWLGLEEGENWDPTSFDIDEVNDYLKEL</sequence>
<dbReference type="Proteomes" id="UP000018861">
    <property type="component" value="Unassembled WGS sequence"/>
</dbReference>
<name>W4P597_9BACE</name>
<dbReference type="PANTHER" id="PTHR41878">
    <property type="entry name" value="LEXA REPRESSOR-RELATED"/>
    <property type="match status" value="1"/>
</dbReference>